<reference evidence="2 3" key="1">
    <citation type="submission" date="2019-07" db="EMBL/GenBank/DDBJ databases">
        <title>Whole genome shotgun sequence of Aliivibrio fischeri NBRC 101058.</title>
        <authorList>
            <person name="Hosoyama A."/>
            <person name="Uohara A."/>
            <person name="Ohji S."/>
            <person name="Ichikawa N."/>
        </authorList>
    </citation>
    <scope>NUCLEOTIDE SEQUENCE [LARGE SCALE GENOMIC DNA]</scope>
    <source>
        <strain evidence="2 3">NBRC 101058</strain>
    </source>
</reference>
<evidence type="ECO:0000313" key="3">
    <source>
        <dbReference type="Proteomes" id="UP000321787"/>
    </source>
</evidence>
<protein>
    <submittedName>
        <fullName evidence="2">Phage portal protein</fullName>
    </submittedName>
</protein>
<organism evidence="2 3">
    <name type="scientific">Aliivibrio fischeri</name>
    <name type="common">Vibrio fischeri</name>
    <dbReference type="NCBI Taxonomy" id="668"/>
    <lineage>
        <taxon>Bacteria</taxon>
        <taxon>Pseudomonadati</taxon>
        <taxon>Pseudomonadota</taxon>
        <taxon>Gammaproteobacteria</taxon>
        <taxon>Vibrionales</taxon>
        <taxon>Vibrionaceae</taxon>
        <taxon>Aliivibrio</taxon>
    </lineage>
</organism>
<dbReference type="RefSeq" id="WP_146862911.1">
    <property type="nucleotide sequence ID" value="NZ_BJTZ01000005.1"/>
</dbReference>
<evidence type="ECO:0000256" key="1">
    <source>
        <dbReference type="ARBA" id="ARBA00006799"/>
    </source>
</evidence>
<name>A0A510UF68_ALIFS</name>
<proteinExistence type="inferred from homology"/>
<dbReference type="NCBIfam" id="TIGR01540">
    <property type="entry name" value="portal_PBSX"/>
    <property type="match status" value="1"/>
</dbReference>
<comment type="similarity">
    <text evidence="1">Belongs to the phage portal family. PBSX subfamily.</text>
</comment>
<comment type="caution">
    <text evidence="2">The sequence shown here is derived from an EMBL/GenBank/DDBJ whole genome shotgun (WGS) entry which is preliminary data.</text>
</comment>
<dbReference type="InterPro" id="IPR006430">
    <property type="entry name" value="Phage_portal_PBSX"/>
</dbReference>
<gene>
    <name evidence="2" type="ORF">AFI02nite_12690</name>
</gene>
<dbReference type="Proteomes" id="UP000321787">
    <property type="component" value="Unassembled WGS sequence"/>
</dbReference>
<accession>A0A510UF68</accession>
<dbReference type="InterPro" id="IPR006944">
    <property type="entry name" value="Phage/GTA_portal"/>
</dbReference>
<dbReference type="Pfam" id="PF04860">
    <property type="entry name" value="Phage_portal"/>
    <property type="match status" value="1"/>
</dbReference>
<dbReference type="EMBL" id="BJTZ01000005">
    <property type="protein sequence ID" value="GEK13233.1"/>
    <property type="molecule type" value="Genomic_DNA"/>
</dbReference>
<dbReference type="AlphaFoldDB" id="A0A510UF68"/>
<evidence type="ECO:0000313" key="2">
    <source>
        <dbReference type="EMBL" id="GEK13233.1"/>
    </source>
</evidence>
<sequence length="340" mass="38274">MKKKKYKNKNVALNAKQEDSTVIEFGGIERVNASNPVEYGDVEFDEVDGYYSPPVSLSALSTLLTANSYHGSIVEARTRILSRDFIETDYLSFTDCMNICKDLITFGMAYIQIFKNVFGEPLRLGHVPTLSTRRGKNNQFVRLNHDDSKTWYKPNEIHQIKLYDTRQGIYGLPDYLSGIESALLSQDATSFRRKYYKNGMHMGFILYMTDPTMTPTAEDQLAEQLKKSRGAGNFSSMLINIPGGTKDGVQLIPVGNIGSKDEFDNVKRVSSQEVMVAHRFPGEIGGILPPQGASLGDPLKYSEMYYRNEVIPLQKLIISINRKLPERMHIGFEDLGKKAA</sequence>